<keyword evidence="9" id="KW-1185">Reference proteome</keyword>
<dbReference type="Pfam" id="PF03706">
    <property type="entry name" value="LPG_synthase_TM"/>
    <property type="match status" value="1"/>
</dbReference>
<proteinExistence type="predicted"/>
<comment type="subcellular location">
    <subcellularLocation>
        <location evidence="1">Cell membrane</location>
        <topology evidence="1">Multi-pass membrane protein</topology>
    </subcellularLocation>
</comment>
<dbReference type="Pfam" id="PF01636">
    <property type="entry name" value="APH"/>
    <property type="match status" value="1"/>
</dbReference>
<dbReference type="GO" id="GO:0016740">
    <property type="term" value="F:transferase activity"/>
    <property type="evidence" value="ECO:0007669"/>
    <property type="project" value="UniProtKB-KW"/>
</dbReference>
<dbReference type="InterPro" id="IPR002575">
    <property type="entry name" value="Aminoglycoside_PTrfase"/>
</dbReference>
<dbReference type="EMBL" id="FOKY01000009">
    <property type="protein sequence ID" value="SFB83521.1"/>
    <property type="molecule type" value="Genomic_DNA"/>
</dbReference>
<evidence type="ECO:0000256" key="1">
    <source>
        <dbReference type="ARBA" id="ARBA00004651"/>
    </source>
</evidence>
<evidence type="ECO:0000256" key="5">
    <source>
        <dbReference type="ARBA" id="ARBA00023136"/>
    </source>
</evidence>
<reference evidence="9" key="1">
    <citation type="submission" date="2016-10" db="EMBL/GenBank/DDBJ databases">
        <authorList>
            <person name="Varghese N."/>
            <person name="Submissions S."/>
        </authorList>
    </citation>
    <scope>NUCLEOTIDE SEQUENCE [LARGE SCALE GENOMIC DNA]</scope>
    <source>
        <strain evidence="9">ATCC 43811</strain>
    </source>
</reference>
<gene>
    <name evidence="8" type="ORF">SAMN02745150_01004</name>
</gene>
<evidence type="ECO:0000256" key="4">
    <source>
        <dbReference type="ARBA" id="ARBA00022989"/>
    </source>
</evidence>
<evidence type="ECO:0000313" key="8">
    <source>
        <dbReference type="EMBL" id="SFB83521.1"/>
    </source>
</evidence>
<dbReference type="STRING" id="34097.SAMN02745150_01004"/>
<keyword evidence="3 6" id="KW-0812">Transmembrane</keyword>
<keyword evidence="8" id="KW-0808">Transferase</keyword>
<keyword evidence="5 6" id="KW-0472">Membrane</keyword>
<dbReference type="SUPFAM" id="SSF56112">
    <property type="entry name" value="Protein kinase-like (PK-like)"/>
    <property type="match status" value="1"/>
</dbReference>
<feature type="transmembrane region" description="Helical" evidence="6">
    <location>
        <begin position="103"/>
        <end position="121"/>
    </location>
</feature>
<accession>A0A1I1E8U2</accession>
<evidence type="ECO:0000256" key="3">
    <source>
        <dbReference type="ARBA" id="ARBA00022692"/>
    </source>
</evidence>
<evidence type="ECO:0000256" key="2">
    <source>
        <dbReference type="ARBA" id="ARBA00022475"/>
    </source>
</evidence>
<name>A0A1I1E8U2_BREAD</name>
<evidence type="ECO:0000313" key="9">
    <source>
        <dbReference type="Proteomes" id="UP000240042"/>
    </source>
</evidence>
<feature type="transmembrane region" description="Helical" evidence="6">
    <location>
        <begin position="128"/>
        <end position="150"/>
    </location>
</feature>
<dbReference type="GO" id="GO:0005886">
    <property type="term" value="C:plasma membrane"/>
    <property type="evidence" value="ECO:0007669"/>
    <property type="project" value="UniProtKB-SubCell"/>
</dbReference>
<organism evidence="8 9">
    <name type="scientific">Brevinema andersonii</name>
    <dbReference type="NCBI Taxonomy" id="34097"/>
    <lineage>
        <taxon>Bacteria</taxon>
        <taxon>Pseudomonadati</taxon>
        <taxon>Spirochaetota</taxon>
        <taxon>Spirochaetia</taxon>
        <taxon>Brevinematales</taxon>
        <taxon>Brevinemataceae</taxon>
        <taxon>Brevinema</taxon>
    </lineage>
</organism>
<evidence type="ECO:0000256" key="6">
    <source>
        <dbReference type="SAM" id="Phobius"/>
    </source>
</evidence>
<sequence>MMTFFLKAVFLLLLSHILKMLRTVFIINSYIKNPMKAYWFSLGVGYFVDFFFPFRISDITRTFIFSRKTQTPWSLSLALAIIERIFDLVIILIILFFFHIKSPINLCLTIIGIFIFILCPYKILRNLYFYIGSVFNDCIKNFLFSVYWAICQLRKKILYNPHVMSVFLLITILIWLFYVWSLMILSEIFTDISTIELISYQFTTLNSAGIWTARKIFHSYSNMYFFYLLIPALFAIIIGMKSEKNKSTEVILNIIPFMSFDDSLKFVVDFMKNNFSQNDEMYYRMTYNACRVKDLSAASGAKTYLMIDKGKKFIRKIALGVYAEKLKMQFEWLQANKKLPLPAILQKNESDTLFSYDMEYFAEGQKFFTTIHQLSNVESCEVLKNILENLNQHYSSIAHHGKQEVVKKYLDLYLWKNITIVDQDPIIQQFKDSHFLYANGIKVPNILYFADQLENYALENLSQFPQQWIHGDLTIENILVDLDKNYILIDPSPAFIDIFAEYAKLFQSLHAHYEHVKLTPTWNVSQNSITYAQYGTIKYYDLFLFLKRYILEKYGIEGLKAVFFYEAVCHLRTLRYMVSLKQPRAILMLALSGLALKEWNDLGGNNEY</sequence>
<keyword evidence="4 6" id="KW-1133">Transmembrane helix</keyword>
<feature type="transmembrane region" description="Helical" evidence="6">
    <location>
        <begin position="38"/>
        <end position="56"/>
    </location>
</feature>
<feature type="domain" description="Aminoglycoside phosphotransferase" evidence="7">
    <location>
        <begin position="300"/>
        <end position="494"/>
    </location>
</feature>
<feature type="transmembrane region" description="Helical" evidence="6">
    <location>
        <begin position="162"/>
        <end position="185"/>
    </location>
</feature>
<feature type="transmembrane region" description="Helical" evidence="6">
    <location>
        <begin position="224"/>
        <end position="240"/>
    </location>
</feature>
<feature type="transmembrane region" description="Helical" evidence="6">
    <location>
        <begin position="77"/>
        <end position="97"/>
    </location>
</feature>
<protein>
    <submittedName>
        <fullName evidence="8">Phosphotransferase enzyme family protein</fullName>
    </submittedName>
</protein>
<dbReference type="AlphaFoldDB" id="A0A1I1E8U2"/>
<dbReference type="Proteomes" id="UP000240042">
    <property type="component" value="Unassembled WGS sequence"/>
</dbReference>
<evidence type="ECO:0000259" key="7">
    <source>
        <dbReference type="Pfam" id="PF01636"/>
    </source>
</evidence>
<keyword evidence="2" id="KW-1003">Cell membrane</keyword>
<dbReference type="InterPro" id="IPR011009">
    <property type="entry name" value="Kinase-like_dom_sf"/>
</dbReference>
<dbReference type="InterPro" id="IPR022791">
    <property type="entry name" value="L-PG_synthase/AglD"/>
</dbReference>